<dbReference type="Gene3D" id="3.40.50.300">
    <property type="entry name" value="P-loop containing nucleotide triphosphate hydrolases"/>
    <property type="match status" value="1"/>
</dbReference>
<accession>A0A3D8PVW9</accession>
<keyword evidence="3" id="KW-0547">Nucleotide-binding</keyword>
<dbReference type="RefSeq" id="WP_115772313.1">
    <property type="nucleotide sequence ID" value="NZ_PIOC01000010.1"/>
</dbReference>
<evidence type="ECO:0000256" key="4">
    <source>
        <dbReference type="ARBA" id="ARBA00022840"/>
    </source>
</evidence>
<dbReference type="Proteomes" id="UP000257143">
    <property type="component" value="Unassembled WGS sequence"/>
</dbReference>
<comment type="caution">
    <text evidence="6">The sequence shown here is derived from an EMBL/GenBank/DDBJ whole genome shotgun (WGS) entry which is preliminary data.</text>
</comment>
<dbReference type="PANTHER" id="PTHR43335:SF8">
    <property type="entry name" value="ABC TRANSPORTER, ATP-BINDING PROTEIN"/>
    <property type="match status" value="1"/>
</dbReference>
<protein>
    <submittedName>
        <fullName evidence="6">ABC transporter ATP-binding protein</fullName>
    </submittedName>
</protein>
<evidence type="ECO:0000256" key="2">
    <source>
        <dbReference type="ARBA" id="ARBA00022448"/>
    </source>
</evidence>
<dbReference type="OrthoDB" id="9804819at2"/>
<dbReference type="InterPro" id="IPR027417">
    <property type="entry name" value="P-loop_NTPase"/>
</dbReference>
<evidence type="ECO:0000313" key="7">
    <source>
        <dbReference type="Proteomes" id="UP000257143"/>
    </source>
</evidence>
<evidence type="ECO:0000259" key="5">
    <source>
        <dbReference type="PROSITE" id="PS50893"/>
    </source>
</evidence>
<dbReference type="GO" id="GO:0005524">
    <property type="term" value="F:ATP binding"/>
    <property type="evidence" value="ECO:0007669"/>
    <property type="project" value="UniProtKB-KW"/>
</dbReference>
<dbReference type="PROSITE" id="PS50893">
    <property type="entry name" value="ABC_TRANSPORTER_2"/>
    <property type="match status" value="1"/>
</dbReference>
<dbReference type="SMART" id="SM00382">
    <property type="entry name" value="AAA"/>
    <property type="match status" value="1"/>
</dbReference>
<dbReference type="SUPFAM" id="SSF52540">
    <property type="entry name" value="P-loop containing nucleoside triphosphate hydrolases"/>
    <property type="match status" value="1"/>
</dbReference>
<dbReference type="Pfam" id="PF00005">
    <property type="entry name" value="ABC_tran"/>
    <property type="match status" value="1"/>
</dbReference>
<gene>
    <name evidence="6" type="ORF">CWR48_05950</name>
</gene>
<keyword evidence="7" id="KW-1185">Reference proteome</keyword>
<dbReference type="InterPro" id="IPR003439">
    <property type="entry name" value="ABC_transporter-like_ATP-bd"/>
</dbReference>
<feature type="domain" description="ABC transporter" evidence="5">
    <location>
        <begin position="5"/>
        <end position="232"/>
    </location>
</feature>
<comment type="similarity">
    <text evidence="1">Belongs to the ABC transporter superfamily.</text>
</comment>
<organism evidence="6 7">
    <name type="scientific">Oceanobacillus arenosus</name>
    <dbReference type="NCBI Taxonomy" id="1229153"/>
    <lineage>
        <taxon>Bacteria</taxon>
        <taxon>Bacillati</taxon>
        <taxon>Bacillota</taxon>
        <taxon>Bacilli</taxon>
        <taxon>Bacillales</taxon>
        <taxon>Bacillaceae</taxon>
        <taxon>Oceanobacillus</taxon>
    </lineage>
</organism>
<sequence length="304" mass="34777">MDTIIQTYQLKKTFKEVEIIKPLDFSLRKGEICALIGKNGAGKSTFFKMLAGQLMPTEGDIHFFGKSGKEMTQSRKRMGFMIETPEFFPDFTATQNLEYFRIQRGVVEKKRIYEVLQIVDLANQQKKRFKDYSMGMKQRLGIALCLLSSPDCLVLDEPINGLDAKGIIEIRKLLLKLNQEKQITILVSSHILTELQLLATRFVFIKNGVIVDDLSKEDLDEKSKKQIQLKVDDTAKAAQLLGRAYNDIQFKILPNHIITIQNHVEAGGEINRLLIDNGVLVMEFRMEALNLEEYFLELVEGNEK</sequence>
<proteinExistence type="inferred from homology"/>
<keyword evidence="2" id="KW-0813">Transport</keyword>
<evidence type="ECO:0000256" key="1">
    <source>
        <dbReference type="ARBA" id="ARBA00005417"/>
    </source>
</evidence>
<dbReference type="EMBL" id="PIOC01000010">
    <property type="protein sequence ID" value="RDW20243.1"/>
    <property type="molecule type" value="Genomic_DNA"/>
</dbReference>
<reference evidence="7" key="1">
    <citation type="submission" date="2017-11" db="EMBL/GenBank/DDBJ databases">
        <authorList>
            <person name="Zhu W."/>
        </authorList>
    </citation>
    <scope>NUCLEOTIDE SEQUENCE [LARGE SCALE GENOMIC DNA]</scope>
    <source>
        <strain evidence="7">CAU 1183</strain>
    </source>
</reference>
<evidence type="ECO:0000313" key="6">
    <source>
        <dbReference type="EMBL" id="RDW20243.1"/>
    </source>
</evidence>
<name>A0A3D8PVW9_9BACI</name>
<keyword evidence="4 6" id="KW-0067">ATP-binding</keyword>
<dbReference type="InterPro" id="IPR003593">
    <property type="entry name" value="AAA+_ATPase"/>
</dbReference>
<dbReference type="AlphaFoldDB" id="A0A3D8PVW9"/>
<dbReference type="GO" id="GO:0016887">
    <property type="term" value="F:ATP hydrolysis activity"/>
    <property type="evidence" value="ECO:0007669"/>
    <property type="project" value="InterPro"/>
</dbReference>
<dbReference type="PANTHER" id="PTHR43335">
    <property type="entry name" value="ABC TRANSPORTER, ATP-BINDING PROTEIN"/>
    <property type="match status" value="1"/>
</dbReference>
<evidence type="ECO:0000256" key="3">
    <source>
        <dbReference type="ARBA" id="ARBA00022741"/>
    </source>
</evidence>